<dbReference type="PANTHER" id="PTHR34352">
    <property type="entry name" value="PROTEIN YHFA"/>
    <property type="match status" value="1"/>
</dbReference>
<dbReference type="Gene3D" id="3.30.300.20">
    <property type="match status" value="1"/>
</dbReference>
<evidence type="ECO:0000313" key="1">
    <source>
        <dbReference type="EMBL" id="SJZ84273.1"/>
    </source>
</evidence>
<evidence type="ECO:0000313" key="2">
    <source>
        <dbReference type="Proteomes" id="UP000190625"/>
    </source>
</evidence>
<dbReference type="EMBL" id="FUWM01000016">
    <property type="protein sequence ID" value="SJZ84273.1"/>
    <property type="molecule type" value="Genomic_DNA"/>
</dbReference>
<accession>A0A1T4NYC7</accession>
<name>A0A1T4NYC7_9FIRM</name>
<dbReference type="SUPFAM" id="SSF82784">
    <property type="entry name" value="OsmC-like"/>
    <property type="match status" value="1"/>
</dbReference>
<keyword evidence="2" id="KW-1185">Reference proteome</keyword>
<gene>
    <name evidence="1" type="ORF">SAMN02745118_01987</name>
</gene>
<dbReference type="InterPro" id="IPR015946">
    <property type="entry name" value="KH_dom-like_a/b"/>
</dbReference>
<dbReference type="AlphaFoldDB" id="A0A1T4NYC7"/>
<dbReference type="InterPro" id="IPR036102">
    <property type="entry name" value="OsmC/Ohrsf"/>
</dbReference>
<dbReference type="RefSeq" id="WP_159442937.1">
    <property type="nucleotide sequence ID" value="NZ_FUWM01000016.1"/>
</dbReference>
<dbReference type="OrthoDB" id="9804010at2"/>
<organism evidence="1 2">
    <name type="scientific">Selenihalanaerobacter shriftii</name>
    <dbReference type="NCBI Taxonomy" id="142842"/>
    <lineage>
        <taxon>Bacteria</taxon>
        <taxon>Bacillati</taxon>
        <taxon>Bacillota</taxon>
        <taxon>Clostridia</taxon>
        <taxon>Halanaerobiales</taxon>
        <taxon>Halobacteroidaceae</taxon>
        <taxon>Selenihalanaerobacter</taxon>
    </lineage>
</organism>
<sequence length="128" mass="14593">MTEVNVKWEPGKKFCCTGEGNGKEIVISKDDISATESFLMGLCTCSTINLINILEKMRLDFEDLNVNAEGDITDEGRRYYEKIHMHFEIYGNIPEDKLERALDLAEKNCLIVQTIGPDTEITHSYELK</sequence>
<dbReference type="Pfam" id="PF02566">
    <property type="entry name" value="OsmC"/>
    <property type="match status" value="1"/>
</dbReference>
<protein>
    <submittedName>
        <fullName evidence="1">Putative redox protein</fullName>
    </submittedName>
</protein>
<dbReference type="InterPro" id="IPR003718">
    <property type="entry name" value="OsmC/Ohr_fam"/>
</dbReference>
<proteinExistence type="predicted"/>
<dbReference type="PANTHER" id="PTHR34352:SF1">
    <property type="entry name" value="PROTEIN YHFA"/>
    <property type="match status" value="1"/>
</dbReference>
<reference evidence="2" key="1">
    <citation type="submission" date="2017-02" db="EMBL/GenBank/DDBJ databases">
        <authorList>
            <person name="Varghese N."/>
            <person name="Submissions S."/>
        </authorList>
    </citation>
    <scope>NUCLEOTIDE SEQUENCE [LARGE SCALE GENOMIC DNA]</scope>
    <source>
        <strain evidence="2">ATCC BAA-73</strain>
    </source>
</reference>
<dbReference type="STRING" id="142842.SAMN02745118_01987"/>
<dbReference type="Proteomes" id="UP000190625">
    <property type="component" value="Unassembled WGS sequence"/>
</dbReference>